<dbReference type="InterPro" id="IPR029024">
    <property type="entry name" value="TerB-like"/>
</dbReference>
<evidence type="ECO:0000313" key="3">
    <source>
        <dbReference type="Proteomes" id="UP000076809"/>
    </source>
</evidence>
<dbReference type="Proteomes" id="UP000076809">
    <property type="component" value="Chromosome"/>
</dbReference>
<reference evidence="2 3" key="1">
    <citation type="journal article" date="2016" name="J. Clin. Microbiol.">
        <title>Detection and Whole-Genome Sequencing of Carbapenemase-Producing Aeromonas hydrophila Isolates from Routine Perirectal Surveillance Culture.</title>
        <authorList>
            <person name="Hughes H.Y."/>
            <person name="Conlan S.P."/>
            <person name="Lau A.F."/>
            <person name="Dekker J.P."/>
            <person name="Michelin A.V."/>
            <person name="Youn J.H."/>
            <person name="Henderson D.K."/>
            <person name="Frank K.M."/>
            <person name="Segre J.A."/>
            <person name="Palmore T.N."/>
        </authorList>
    </citation>
    <scope>NUCLEOTIDE SEQUENCE [LARGE SCALE GENOMIC DNA]</scope>
    <source>
        <strain evidence="2 3">AVNIH1</strain>
    </source>
</reference>
<protein>
    <submittedName>
        <fullName evidence="2">Tellurite resistance protein</fullName>
    </submittedName>
</protein>
<dbReference type="InterPro" id="IPR007791">
    <property type="entry name" value="DjlA_N"/>
</dbReference>
<proteinExistence type="predicted"/>
<feature type="domain" description="Co-chaperone DjlA N-terminal" evidence="1">
    <location>
        <begin position="27"/>
        <end position="143"/>
    </location>
</feature>
<name>A0AAC9BB14_AERVE</name>
<dbReference type="SUPFAM" id="SSF158682">
    <property type="entry name" value="TerB-like"/>
    <property type="match status" value="1"/>
</dbReference>
<gene>
    <name evidence="2" type="ORF">WM43_20205</name>
</gene>
<dbReference type="Gene3D" id="1.10.3680.10">
    <property type="entry name" value="TerB-like"/>
    <property type="match status" value="1"/>
</dbReference>
<dbReference type="Pfam" id="PF05099">
    <property type="entry name" value="TerB"/>
    <property type="match status" value="1"/>
</dbReference>
<sequence>MFGKMFGKKASAAKAEIKKFENRDLMEAMVGGCALVAFADGECEQEEVKKIDELLRTSKALEGFGAEITTTLNRFCERLTASYRAGRIEILREIEEIKGDQREKEDVLIAMLTVAEADGEIEEAERKELDVVAQRLGMRLDDFL</sequence>
<dbReference type="EMBL" id="CP014774">
    <property type="protein sequence ID" value="ANB54809.1"/>
    <property type="molecule type" value="Genomic_DNA"/>
</dbReference>
<organism evidence="2 3">
    <name type="scientific">Aeromonas veronii</name>
    <dbReference type="NCBI Taxonomy" id="654"/>
    <lineage>
        <taxon>Bacteria</taxon>
        <taxon>Pseudomonadati</taxon>
        <taxon>Pseudomonadota</taxon>
        <taxon>Gammaproteobacteria</taxon>
        <taxon>Aeromonadales</taxon>
        <taxon>Aeromonadaceae</taxon>
        <taxon>Aeromonas</taxon>
    </lineage>
</organism>
<evidence type="ECO:0000313" key="2">
    <source>
        <dbReference type="EMBL" id="ANB54809.1"/>
    </source>
</evidence>
<dbReference type="AlphaFoldDB" id="A0AAC9BB14"/>
<evidence type="ECO:0000259" key="1">
    <source>
        <dbReference type="Pfam" id="PF05099"/>
    </source>
</evidence>
<dbReference type="CDD" id="cd07176">
    <property type="entry name" value="terB"/>
    <property type="match status" value="1"/>
</dbReference>
<accession>A0AAC9BB14</accession>
<dbReference type="RefSeq" id="WP_064339870.1">
    <property type="nucleotide sequence ID" value="NZ_CP014774.1"/>
</dbReference>